<evidence type="ECO:0000313" key="2">
    <source>
        <dbReference type="EMBL" id="KAF2493431.1"/>
    </source>
</evidence>
<proteinExistence type="predicted"/>
<accession>A0A6A6QM33</accession>
<gene>
    <name evidence="2" type="ORF">BU16DRAFT_79748</name>
</gene>
<feature type="region of interest" description="Disordered" evidence="1">
    <location>
        <begin position="72"/>
        <end position="117"/>
    </location>
</feature>
<sequence length="188" mass="21224">MRRSPSWMDRLHSGVHRRSSLSTSGLMMHLHSHGLASLFWRQACLPTSDRTSGRQGPAESYHLRCQATPKRGIESPWTHRDRSELSDQTRSTGLHSRAAEAHSHVAPRVQLGRHSGMSSRLCSPGHRCRSVPLAFAWERMVRQTLSRNRFVRRRPGRRSCGPTPSPAPVLLARPWLQESLDAAIKSET</sequence>
<evidence type="ECO:0000256" key="1">
    <source>
        <dbReference type="SAM" id="MobiDB-lite"/>
    </source>
</evidence>
<keyword evidence="3" id="KW-1185">Reference proteome</keyword>
<evidence type="ECO:0000313" key="3">
    <source>
        <dbReference type="Proteomes" id="UP000799750"/>
    </source>
</evidence>
<organism evidence="2 3">
    <name type="scientific">Lophium mytilinum</name>
    <dbReference type="NCBI Taxonomy" id="390894"/>
    <lineage>
        <taxon>Eukaryota</taxon>
        <taxon>Fungi</taxon>
        <taxon>Dikarya</taxon>
        <taxon>Ascomycota</taxon>
        <taxon>Pezizomycotina</taxon>
        <taxon>Dothideomycetes</taxon>
        <taxon>Pleosporomycetidae</taxon>
        <taxon>Mytilinidiales</taxon>
        <taxon>Mytilinidiaceae</taxon>
        <taxon>Lophium</taxon>
    </lineage>
</organism>
<reference evidence="2" key="1">
    <citation type="journal article" date="2020" name="Stud. Mycol.">
        <title>101 Dothideomycetes genomes: a test case for predicting lifestyles and emergence of pathogens.</title>
        <authorList>
            <person name="Haridas S."/>
            <person name="Albert R."/>
            <person name="Binder M."/>
            <person name="Bloem J."/>
            <person name="Labutti K."/>
            <person name="Salamov A."/>
            <person name="Andreopoulos B."/>
            <person name="Baker S."/>
            <person name="Barry K."/>
            <person name="Bills G."/>
            <person name="Bluhm B."/>
            <person name="Cannon C."/>
            <person name="Castanera R."/>
            <person name="Culley D."/>
            <person name="Daum C."/>
            <person name="Ezra D."/>
            <person name="Gonzalez J."/>
            <person name="Henrissat B."/>
            <person name="Kuo A."/>
            <person name="Liang C."/>
            <person name="Lipzen A."/>
            <person name="Lutzoni F."/>
            <person name="Magnuson J."/>
            <person name="Mondo S."/>
            <person name="Nolan M."/>
            <person name="Ohm R."/>
            <person name="Pangilinan J."/>
            <person name="Park H.-J."/>
            <person name="Ramirez L."/>
            <person name="Alfaro M."/>
            <person name="Sun H."/>
            <person name="Tritt A."/>
            <person name="Yoshinaga Y."/>
            <person name="Zwiers L.-H."/>
            <person name="Turgeon B."/>
            <person name="Goodwin S."/>
            <person name="Spatafora J."/>
            <person name="Crous P."/>
            <person name="Grigoriev I."/>
        </authorList>
    </citation>
    <scope>NUCLEOTIDE SEQUENCE</scope>
    <source>
        <strain evidence="2">CBS 269.34</strain>
    </source>
</reference>
<dbReference type="Proteomes" id="UP000799750">
    <property type="component" value="Unassembled WGS sequence"/>
</dbReference>
<name>A0A6A6QM33_9PEZI</name>
<dbReference type="EMBL" id="MU004192">
    <property type="protein sequence ID" value="KAF2493431.1"/>
    <property type="molecule type" value="Genomic_DNA"/>
</dbReference>
<protein>
    <submittedName>
        <fullName evidence="2">Uncharacterized protein</fullName>
    </submittedName>
</protein>
<feature type="compositionally biased region" description="Basic and acidic residues" evidence="1">
    <location>
        <begin position="72"/>
        <end position="87"/>
    </location>
</feature>
<dbReference type="AlphaFoldDB" id="A0A6A6QM33"/>